<dbReference type="InterPro" id="IPR052779">
    <property type="entry name" value="WDR62"/>
</dbReference>
<dbReference type="Gene3D" id="2.130.10.10">
    <property type="entry name" value="YVTN repeat-like/Quinoprotein amine dehydrogenase"/>
    <property type="match status" value="1"/>
</dbReference>
<evidence type="ECO:0000256" key="2">
    <source>
        <dbReference type="SAM" id="MobiDB-lite"/>
    </source>
</evidence>
<dbReference type="Pfam" id="PF00400">
    <property type="entry name" value="WD40"/>
    <property type="match status" value="1"/>
</dbReference>
<sequence>LTAHFALEHHLVGRHSQLDAAFTPNVCPLTDTKSTQRRRYLAVACQDRRLRIYNITTGRPVRCYRGSFNEDGCLVRCTIDPTGSIVATSGSDKQLNLFHLLTGESIATLCGHSELSLGLRFLPDLRRLVSVSSDSCVFVWRLAPGLTQHLCTRTSIGAKRTHSFTGTMDSLLHPVAPLRWPRSGRAAQTEDEDEAITEASSWTNDSSVPMLRRPGSRYPTDVVGHSIPLDDDSEMDLCQLDTEDLLPQDSLQESGFGDLHDGRYSIWTGQVGKRHHTKRDRQLFHAQLSACTTPAVSANTVPMDSASAIATFDGNVTRALLCACTFRTSFLFPAHIGAHSNRNPIRGSRNQIP</sequence>
<name>A0A183B0Z7_9TREM</name>
<protein>
    <submittedName>
        <fullName evidence="3">WD_REPEATS_REGION domain-containing protein</fullName>
    </submittedName>
</protein>
<feature type="repeat" description="WD" evidence="1">
    <location>
        <begin position="109"/>
        <end position="142"/>
    </location>
</feature>
<keyword evidence="1" id="KW-0853">WD repeat</keyword>
<dbReference type="PANTHER" id="PTHR45589:SF1">
    <property type="entry name" value="WD REPEAT DOMAIN 62, ISOFORM G"/>
    <property type="match status" value="1"/>
</dbReference>
<dbReference type="PROSITE" id="PS50082">
    <property type="entry name" value="WD_REPEATS_2"/>
    <property type="match status" value="1"/>
</dbReference>
<evidence type="ECO:0000256" key="1">
    <source>
        <dbReference type="PROSITE-ProRule" id="PRU00221"/>
    </source>
</evidence>
<reference evidence="3" key="1">
    <citation type="submission" date="2016-06" db="UniProtKB">
        <authorList>
            <consortium name="WormBaseParasite"/>
        </authorList>
    </citation>
    <scope>IDENTIFICATION</scope>
</reference>
<dbReference type="AlphaFoldDB" id="A0A183B0Z7"/>
<dbReference type="InterPro" id="IPR001680">
    <property type="entry name" value="WD40_rpt"/>
</dbReference>
<evidence type="ECO:0000313" key="3">
    <source>
        <dbReference type="WBParaSite" id="ECPE_0001292001-mRNA-1"/>
    </source>
</evidence>
<dbReference type="SMART" id="SM00320">
    <property type="entry name" value="WD40"/>
    <property type="match status" value="3"/>
</dbReference>
<proteinExistence type="predicted"/>
<dbReference type="PANTHER" id="PTHR45589">
    <property type="entry name" value="WD REPEAT DOMAIN 62, ISOFORM G"/>
    <property type="match status" value="1"/>
</dbReference>
<organism evidence="3">
    <name type="scientific">Echinostoma caproni</name>
    <dbReference type="NCBI Taxonomy" id="27848"/>
    <lineage>
        <taxon>Eukaryota</taxon>
        <taxon>Metazoa</taxon>
        <taxon>Spiralia</taxon>
        <taxon>Lophotrochozoa</taxon>
        <taxon>Platyhelminthes</taxon>
        <taxon>Trematoda</taxon>
        <taxon>Digenea</taxon>
        <taxon>Plagiorchiida</taxon>
        <taxon>Echinostomata</taxon>
        <taxon>Echinostomatoidea</taxon>
        <taxon>Echinostomatidae</taxon>
        <taxon>Echinostoma</taxon>
    </lineage>
</organism>
<feature type="region of interest" description="Disordered" evidence="2">
    <location>
        <begin position="192"/>
        <end position="219"/>
    </location>
</feature>
<feature type="compositionally biased region" description="Polar residues" evidence="2">
    <location>
        <begin position="198"/>
        <end position="207"/>
    </location>
</feature>
<dbReference type="SUPFAM" id="SSF50998">
    <property type="entry name" value="Quinoprotein alcohol dehydrogenase-like"/>
    <property type="match status" value="1"/>
</dbReference>
<dbReference type="WBParaSite" id="ECPE_0001292001-mRNA-1">
    <property type="protein sequence ID" value="ECPE_0001292001-mRNA-1"/>
    <property type="gene ID" value="ECPE_0001292001"/>
</dbReference>
<dbReference type="InterPro" id="IPR011047">
    <property type="entry name" value="Quinoprotein_ADH-like_sf"/>
</dbReference>
<accession>A0A183B0Z7</accession>
<dbReference type="InterPro" id="IPR015943">
    <property type="entry name" value="WD40/YVTN_repeat-like_dom_sf"/>
</dbReference>